<dbReference type="Pfam" id="PF00849">
    <property type="entry name" value="PseudoU_synth_2"/>
    <property type="match status" value="1"/>
</dbReference>
<protein>
    <submittedName>
        <fullName evidence="3">RluA family pseudouridine synthase</fullName>
    </submittedName>
</protein>
<feature type="domain" description="Pseudouridine synthase RsuA/RluA-like" evidence="2">
    <location>
        <begin position="12"/>
        <end position="166"/>
    </location>
</feature>
<name>A0ABT6DNN1_9BACT</name>
<dbReference type="InterPro" id="IPR020103">
    <property type="entry name" value="PsdUridine_synth_cat_dom_sf"/>
</dbReference>
<accession>A0ABT6DNN1</accession>
<dbReference type="Gene3D" id="3.30.2350.10">
    <property type="entry name" value="Pseudouridine synthase"/>
    <property type="match status" value="1"/>
</dbReference>
<keyword evidence="4" id="KW-1185">Reference proteome</keyword>
<dbReference type="RefSeq" id="WP_277579731.1">
    <property type="nucleotide sequence ID" value="NZ_JANRMI010000007.1"/>
</dbReference>
<organism evidence="3 4">
    <name type="scientific">Bdellovibrio svalbardensis</name>
    <dbReference type="NCBI Taxonomy" id="2972972"/>
    <lineage>
        <taxon>Bacteria</taxon>
        <taxon>Pseudomonadati</taxon>
        <taxon>Bdellovibrionota</taxon>
        <taxon>Bdellovibrionia</taxon>
        <taxon>Bdellovibrionales</taxon>
        <taxon>Pseudobdellovibrionaceae</taxon>
        <taxon>Bdellovibrio</taxon>
    </lineage>
</organism>
<evidence type="ECO:0000259" key="2">
    <source>
        <dbReference type="Pfam" id="PF00849"/>
    </source>
</evidence>
<dbReference type="InterPro" id="IPR006145">
    <property type="entry name" value="PsdUridine_synth_RsuA/RluA"/>
</dbReference>
<dbReference type="CDD" id="cd02869">
    <property type="entry name" value="PseudoU_synth_RluA_like"/>
    <property type="match status" value="1"/>
</dbReference>
<proteinExistence type="inferred from homology"/>
<dbReference type="InterPro" id="IPR050188">
    <property type="entry name" value="RluA_PseudoU_synthase"/>
</dbReference>
<comment type="caution">
    <text evidence="3">The sequence shown here is derived from an EMBL/GenBank/DDBJ whole genome shotgun (WGS) entry which is preliminary data.</text>
</comment>
<evidence type="ECO:0000256" key="1">
    <source>
        <dbReference type="ARBA" id="ARBA00010876"/>
    </source>
</evidence>
<dbReference type="PANTHER" id="PTHR21600">
    <property type="entry name" value="MITOCHONDRIAL RNA PSEUDOURIDINE SYNTHASE"/>
    <property type="match status" value="1"/>
</dbReference>
<dbReference type="SUPFAM" id="SSF55120">
    <property type="entry name" value="Pseudouridine synthase"/>
    <property type="match status" value="1"/>
</dbReference>
<gene>
    <name evidence="3" type="ORF">NWE73_17875</name>
</gene>
<evidence type="ECO:0000313" key="4">
    <source>
        <dbReference type="Proteomes" id="UP001152321"/>
    </source>
</evidence>
<evidence type="ECO:0000313" key="3">
    <source>
        <dbReference type="EMBL" id="MDG0818256.1"/>
    </source>
</evidence>
<dbReference type="EMBL" id="JANRMI010000007">
    <property type="protein sequence ID" value="MDG0818256.1"/>
    <property type="molecule type" value="Genomic_DNA"/>
</dbReference>
<dbReference type="Proteomes" id="UP001152321">
    <property type="component" value="Unassembled WGS sequence"/>
</dbReference>
<reference evidence="3" key="1">
    <citation type="submission" date="2022-08" db="EMBL/GenBank/DDBJ databases">
        <title>Novel Bdellovibrio Species Isolated from Svalbard: Designation Bdellovibrio svalbardensis.</title>
        <authorList>
            <person name="Mitchell R.J."/>
            <person name="Choi S.Y."/>
        </authorList>
    </citation>
    <scope>NUCLEOTIDE SEQUENCE</scope>
    <source>
        <strain evidence="3">PAP01</strain>
    </source>
</reference>
<comment type="similarity">
    <text evidence="1">Belongs to the pseudouridine synthase RluA family.</text>
</comment>
<dbReference type="PANTHER" id="PTHR21600:SF44">
    <property type="entry name" value="RIBOSOMAL LARGE SUBUNIT PSEUDOURIDINE SYNTHASE D"/>
    <property type="match status" value="1"/>
</dbReference>
<sequence>MIFKILFEDEFFIVAEKPAGLPSQPTVDKKRPDFFTLLKKQLQEERGKEFYLALHHRLDRDTSGVMIFAKNKEANEPLAELFKNHQIQKTYICFTQPRKCPDFWEEQNFLAEVRDPVLKKMKMKSVRSGGQKAHTEFQLLERLKKGLMVQARPLSGRMHQIRVHLSENHMGIFGDDIYPCLKIPQAPRLMLHAFSLEFIHPFTREKVLVEAPLPADMEEFKLSLS</sequence>